<accession>A0A2N5H8U9</accession>
<gene>
    <name evidence="1" type="ORF">CVD27_22680</name>
</gene>
<protein>
    <submittedName>
        <fullName evidence="1">Uncharacterized protein</fullName>
    </submittedName>
</protein>
<organism evidence="1 2">
    <name type="scientific">Neobacillus cucumis</name>
    <dbReference type="NCBI Taxonomy" id="1740721"/>
    <lineage>
        <taxon>Bacteria</taxon>
        <taxon>Bacillati</taxon>
        <taxon>Bacillota</taxon>
        <taxon>Bacilli</taxon>
        <taxon>Bacillales</taxon>
        <taxon>Bacillaceae</taxon>
        <taxon>Neobacillus</taxon>
    </lineage>
</organism>
<evidence type="ECO:0000313" key="1">
    <source>
        <dbReference type="EMBL" id="PLS01925.1"/>
    </source>
</evidence>
<proteinExistence type="predicted"/>
<sequence>MISEIISKYHSLSQNYPHHRFKSWEHCHSFFFHHYKTLRNQEVFDHGSLHLAFYLASWGMLRGSSFLLQKDYKVHTYFLKNIVLNPDYHKYFTKSDIAYIDYKDIEGIDKLITDTKSAYENNIHEINGDKVRVSVTNTLASKILLGVFGNVPAYDRYFKDALSLFGIRVYFDENSLMELAEFYNRFVDEFQGFRDNFIQDGVHYTPMKLIDMYFWQIGYMMDHAEMFKDELKEITRFAQQYKSINRQKIVKKSIQKTSNNPLKQVGLTDLIRNYIFHKLSVEKREGKDFLDLRSGDIHKEMGLMNRMPAVCNAMISIGVYRLKILSDTPSGMSSTKVVRYYLKE</sequence>
<dbReference type="EMBL" id="PGVE01000086">
    <property type="protein sequence ID" value="PLS01925.1"/>
    <property type="molecule type" value="Genomic_DNA"/>
</dbReference>
<dbReference type="AlphaFoldDB" id="A0A2N5H8U9"/>
<dbReference type="OrthoDB" id="2833825at2"/>
<evidence type="ECO:0000313" key="2">
    <source>
        <dbReference type="Proteomes" id="UP000234950"/>
    </source>
</evidence>
<comment type="caution">
    <text evidence="1">The sequence shown here is derived from an EMBL/GenBank/DDBJ whole genome shotgun (WGS) entry which is preliminary data.</text>
</comment>
<dbReference type="Proteomes" id="UP000234950">
    <property type="component" value="Unassembled WGS sequence"/>
</dbReference>
<dbReference type="RefSeq" id="WP_101650665.1">
    <property type="nucleotide sequence ID" value="NZ_PGVE01000086.1"/>
</dbReference>
<keyword evidence="2" id="KW-1185">Reference proteome</keyword>
<reference evidence="1 2" key="1">
    <citation type="submission" date="2017-11" db="EMBL/GenBank/DDBJ databases">
        <title>Comparitive Functional Genomics of Dry Heat Resistant strains isolated from the Viking Spacecraft.</title>
        <authorList>
            <person name="Seuylemezian A."/>
            <person name="Cooper K."/>
            <person name="Vaishampayan P."/>
        </authorList>
    </citation>
    <scope>NUCLEOTIDE SEQUENCE [LARGE SCALE GENOMIC DNA]</scope>
    <source>
        <strain evidence="1 2">V32-6</strain>
    </source>
</reference>
<name>A0A2N5H8U9_9BACI</name>